<sequence>MADSHENPFHKSELTTILVVADMEKSKDFYLNKLGAELYREYGGTSVVLKFLGNWLLLVTSGGPSEDKPDVSFAPPENKNHVSHSFTIRVQHCRKSYETLKAKGIEFITPPKEWGSEIRCFFYDPDGHLFEISESK</sequence>
<accession>A0ABS7CPV8</accession>
<dbReference type="InterPro" id="IPR004360">
    <property type="entry name" value="Glyas_Fos-R_dOase_dom"/>
</dbReference>
<dbReference type="Pfam" id="PF00903">
    <property type="entry name" value="Glyoxalase"/>
    <property type="match status" value="1"/>
</dbReference>
<name>A0ABS7CPV8_9BACT</name>
<evidence type="ECO:0000313" key="3">
    <source>
        <dbReference type="EMBL" id="MBW7465838.1"/>
    </source>
</evidence>
<dbReference type="PANTHER" id="PTHR43048:SF4">
    <property type="entry name" value="RING-CLEAVING DIOXYGENASE-RELATED"/>
    <property type="match status" value="1"/>
</dbReference>
<reference evidence="3 4" key="1">
    <citation type="journal article" date="2016" name="Int. J. Syst. Evol. Microbiol.">
        <title>Pontibacter aydingkolensis sp. nov., isolated from soil of a salt lake.</title>
        <authorList>
            <person name="Osman G."/>
            <person name="Zhang T."/>
            <person name="Lou K."/>
            <person name="Gao Y."/>
            <person name="Chang W."/>
            <person name="Lin Q."/>
            <person name="Yang H.M."/>
            <person name="Huo X.D."/>
            <person name="Wang N."/>
        </authorList>
    </citation>
    <scope>NUCLEOTIDE SEQUENCE [LARGE SCALE GENOMIC DNA]</scope>
    <source>
        <strain evidence="3 4">KACC 19255</strain>
    </source>
</reference>
<keyword evidence="4" id="KW-1185">Reference proteome</keyword>
<proteinExistence type="predicted"/>
<feature type="domain" description="VOC" evidence="2">
    <location>
        <begin position="11"/>
        <end position="135"/>
    </location>
</feature>
<comment type="caution">
    <text evidence="3">The sequence shown here is derived from an EMBL/GenBank/DDBJ whole genome shotgun (WGS) entry which is preliminary data.</text>
</comment>
<dbReference type="EMBL" id="JAHYXK010000001">
    <property type="protein sequence ID" value="MBW7465838.1"/>
    <property type="molecule type" value="Genomic_DNA"/>
</dbReference>
<dbReference type="Proteomes" id="UP000813018">
    <property type="component" value="Unassembled WGS sequence"/>
</dbReference>
<evidence type="ECO:0000313" key="4">
    <source>
        <dbReference type="Proteomes" id="UP000813018"/>
    </source>
</evidence>
<gene>
    <name evidence="3" type="ORF">K0O23_02070</name>
</gene>
<dbReference type="PROSITE" id="PS51819">
    <property type="entry name" value="VOC"/>
    <property type="match status" value="1"/>
</dbReference>
<evidence type="ECO:0000259" key="2">
    <source>
        <dbReference type="PROSITE" id="PS51819"/>
    </source>
</evidence>
<keyword evidence="1" id="KW-0479">Metal-binding</keyword>
<dbReference type="Gene3D" id="3.10.180.10">
    <property type="entry name" value="2,3-Dihydroxybiphenyl 1,2-Dioxygenase, domain 1"/>
    <property type="match status" value="1"/>
</dbReference>
<protein>
    <submittedName>
        <fullName evidence="3">VOC family protein</fullName>
    </submittedName>
</protein>
<dbReference type="RefSeq" id="WP_219875711.1">
    <property type="nucleotide sequence ID" value="NZ_JAHYXK010000001.1"/>
</dbReference>
<dbReference type="PANTHER" id="PTHR43048">
    <property type="entry name" value="METHYLMALONYL-COA EPIMERASE"/>
    <property type="match status" value="1"/>
</dbReference>
<dbReference type="SUPFAM" id="SSF54593">
    <property type="entry name" value="Glyoxalase/Bleomycin resistance protein/Dihydroxybiphenyl dioxygenase"/>
    <property type="match status" value="1"/>
</dbReference>
<organism evidence="3 4">
    <name type="scientific">Pontibacter aydingkolensis</name>
    <dbReference type="NCBI Taxonomy" id="1911536"/>
    <lineage>
        <taxon>Bacteria</taxon>
        <taxon>Pseudomonadati</taxon>
        <taxon>Bacteroidota</taxon>
        <taxon>Cytophagia</taxon>
        <taxon>Cytophagales</taxon>
        <taxon>Hymenobacteraceae</taxon>
        <taxon>Pontibacter</taxon>
    </lineage>
</organism>
<evidence type="ECO:0000256" key="1">
    <source>
        <dbReference type="ARBA" id="ARBA00022723"/>
    </source>
</evidence>
<dbReference type="InterPro" id="IPR051785">
    <property type="entry name" value="MMCE/EMCE_epimerase"/>
</dbReference>
<dbReference type="InterPro" id="IPR037523">
    <property type="entry name" value="VOC_core"/>
</dbReference>
<dbReference type="InterPro" id="IPR029068">
    <property type="entry name" value="Glyas_Bleomycin-R_OHBP_Dase"/>
</dbReference>